<accession>A0A815H0D0</accession>
<dbReference type="EMBL" id="CAJNOU010002762">
    <property type="protein sequence ID" value="CAF1347647.1"/>
    <property type="molecule type" value="Genomic_DNA"/>
</dbReference>
<comment type="caution">
    <text evidence="2">The sequence shown here is derived from an EMBL/GenBank/DDBJ whole genome shotgun (WGS) entry which is preliminary data.</text>
</comment>
<feature type="compositionally biased region" description="Acidic residues" evidence="1">
    <location>
        <begin position="220"/>
        <end position="241"/>
    </location>
</feature>
<gene>
    <name evidence="2" type="ORF">SEV965_LOCUS28690</name>
</gene>
<feature type="region of interest" description="Disordered" evidence="1">
    <location>
        <begin position="144"/>
        <end position="241"/>
    </location>
</feature>
<dbReference type="AlphaFoldDB" id="A0A815H0D0"/>
<feature type="compositionally biased region" description="Polar residues" evidence="1">
    <location>
        <begin position="52"/>
        <end position="63"/>
    </location>
</feature>
<dbReference type="Proteomes" id="UP000663889">
    <property type="component" value="Unassembled WGS sequence"/>
</dbReference>
<sequence length="241" mass="27950">MARSGKDFYQLTTSTSDFKSRSNDIFDKLSNLEKQHDVHSKTNTPIFVPDEISSSSTYKNPNIPSHAITFKKRPADDTTFTRPTNKWKKYDLDDVNEHHLSNMGNQHALNDYLRTRVKPSKTNEIEEEIPSKPIFQRPIKKQILKNDDDNDNDNDHSISIRVPLSSNTTGTKTENDNNNDDDDERIEYKLKSIRKQHRGVLSTNEKKSIKPSIELLQEKDNEDNDDDKEEEEDVNDEFVEP</sequence>
<evidence type="ECO:0000313" key="3">
    <source>
        <dbReference type="Proteomes" id="UP000663889"/>
    </source>
</evidence>
<name>A0A815H0D0_9BILA</name>
<protein>
    <submittedName>
        <fullName evidence="2">Uncharacterized protein</fullName>
    </submittedName>
</protein>
<reference evidence="2" key="1">
    <citation type="submission" date="2021-02" db="EMBL/GenBank/DDBJ databases">
        <authorList>
            <person name="Nowell W R."/>
        </authorList>
    </citation>
    <scope>NUCLEOTIDE SEQUENCE</scope>
</reference>
<feature type="region of interest" description="Disordered" evidence="1">
    <location>
        <begin position="36"/>
        <end position="70"/>
    </location>
</feature>
<evidence type="ECO:0000256" key="1">
    <source>
        <dbReference type="SAM" id="MobiDB-lite"/>
    </source>
</evidence>
<organism evidence="2 3">
    <name type="scientific">Rotaria sordida</name>
    <dbReference type="NCBI Taxonomy" id="392033"/>
    <lineage>
        <taxon>Eukaryota</taxon>
        <taxon>Metazoa</taxon>
        <taxon>Spiralia</taxon>
        <taxon>Gnathifera</taxon>
        <taxon>Rotifera</taxon>
        <taxon>Eurotatoria</taxon>
        <taxon>Bdelloidea</taxon>
        <taxon>Philodinida</taxon>
        <taxon>Philodinidae</taxon>
        <taxon>Rotaria</taxon>
    </lineage>
</organism>
<proteinExistence type="predicted"/>
<evidence type="ECO:0000313" key="2">
    <source>
        <dbReference type="EMBL" id="CAF1347647.1"/>
    </source>
</evidence>